<name>A0ABV8VTC1_9BACI</name>
<evidence type="ECO:0000259" key="4">
    <source>
        <dbReference type="Pfam" id="PF06429"/>
    </source>
</evidence>
<keyword evidence="6" id="KW-0282">Flagellum</keyword>
<evidence type="ECO:0000256" key="1">
    <source>
        <dbReference type="ARBA" id="ARBA00009677"/>
    </source>
</evidence>
<evidence type="ECO:0000259" key="5">
    <source>
        <dbReference type="Pfam" id="PF22692"/>
    </source>
</evidence>
<evidence type="ECO:0000259" key="3">
    <source>
        <dbReference type="Pfam" id="PF00460"/>
    </source>
</evidence>
<dbReference type="EMBL" id="JBHSDV010000001">
    <property type="protein sequence ID" value="MFC4386530.1"/>
    <property type="molecule type" value="Genomic_DNA"/>
</dbReference>
<reference evidence="7" key="1">
    <citation type="journal article" date="2019" name="Int. J. Syst. Evol. Microbiol.">
        <title>The Global Catalogue of Microorganisms (GCM) 10K type strain sequencing project: providing services to taxonomists for standard genome sequencing and annotation.</title>
        <authorList>
            <consortium name="The Broad Institute Genomics Platform"/>
            <consortium name="The Broad Institute Genome Sequencing Center for Infectious Disease"/>
            <person name="Wu L."/>
            <person name="Ma J."/>
        </authorList>
    </citation>
    <scope>NUCLEOTIDE SEQUENCE [LARGE SCALE GENOMIC DNA]</scope>
    <source>
        <strain evidence="7">KACC 14058</strain>
    </source>
</reference>
<dbReference type="Proteomes" id="UP001595880">
    <property type="component" value="Unassembled WGS sequence"/>
</dbReference>
<feature type="domain" description="Flagellar hook protein FlgE/F/G-like D1" evidence="5">
    <location>
        <begin position="99"/>
        <end position="168"/>
    </location>
</feature>
<organism evidence="6 7">
    <name type="scientific">Gracilibacillus marinus</name>
    <dbReference type="NCBI Taxonomy" id="630535"/>
    <lineage>
        <taxon>Bacteria</taxon>
        <taxon>Bacillati</taxon>
        <taxon>Bacillota</taxon>
        <taxon>Bacilli</taxon>
        <taxon>Bacillales</taxon>
        <taxon>Bacillaceae</taxon>
        <taxon>Gracilibacillus</taxon>
    </lineage>
</organism>
<proteinExistence type="inferred from homology"/>
<protein>
    <submittedName>
        <fullName evidence="6">Flagellar hook-basal body protein</fullName>
    </submittedName>
</protein>
<comment type="similarity">
    <text evidence="1 2">Belongs to the flagella basal body rod proteins family.</text>
</comment>
<evidence type="ECO:0000313" key="7">
    <source>
        <dbReference type="Proteomes" id="UP001595880"/>
    </source>
</evidence>
<dbReference type="PANTHER" id="PTHR30435:SF19">
    <property type="entry name" value="FLAGELLAR BASAL-BODY ROD PROTEIN FLGG"/>
    <property type="match status" value="1"/>
</dbReference>
<keyword evidence="6" id="KW-0966">Cell projection</keyword>
<dbReference type="NCBIfam" id="TIGR03506">
    <property type="entry name" value="FlgEFG_subfam"/>
    <property type="match status" value="1"/>
</dbReference>
<dbReference type="InterPro" id="IPR020013">
    <property type="entry name" value="Flagellar_FlgE/F/G"/>
</dbReference>
<sequence length="272" mass="29949">MSRMNIQAAVTMAQLQQKLDNIGHNIANANTNGYKQRTANFSSLLMQQIGNDETNPTRLTPEGIRLGSGARLGHTNINFSQGSLQQTDRNLDVALLEDNQFFQVSVTENGATETRYTRAGNFYLSPMDNGQVMLVSSDGNPVLGANGPILLEDNMEALEIGENGQVMVTRNGVATQEAQLSVVQAIRPRLLESTGDNLYRLSELTLASYDQAEIIEDIPVNELNVRAGALEASNVSIQEQMTEMIETQRAYQFNAKSISMHDQMQGLINQLR</sequence>
<evidence type="ECO:0000313" key="6">
    <source>
        <dbReference type="EMBL" id="MFC4386530.1"/>
    </source>
</evidence>
<dbReference type="InterPro" id="IPR037925">
    <property type="entry name" value="FlgE/F/G-like"/>
</dbReference>
<dbReference type="Pfam" id="PF06429">
    <property type="entry name" value="Flg_bbr_C"/>
    <property type="match status" value="1"/>
</dbReference>
<dbReference type="SUPFAM" id="SSF117143">
    <property type="entry name" value="Flagellar hook protein flgE"/>
    <property type="match status" value="1"/>
</dbReference>
<comment type="subcellular location">
    <subcellularLocation>
        <location evidence="2">Bacterial flagellum basal body</location>
    </subcellularLocation>
</comment>
<evidence type="ECO:0000256" key="2">
    <source>
        <dbReference type="RuleBase" id="RU362116"/>
    </source>
</evidence>
<keyword evidence="6" id="KW-0969">Cilium</keyword>
<accession>A0ABV8VTC1</accession>
<feature type="domain" description="Flagellar basal-body/hook protein C-terminal" evidence="4">
    <location>
        <begin position="227"/>
        <end position="271"/>
    </location>
</feature>
<dbReference type="InterPro" id="IPR001444">
    <property type="entry name" value="Flag_bb_rod_N"/>
</dbReference>
<comment type="caution">
    <text evidence="6">The sequence shown here is derived from an EMBL/GenBank/DDBJ whole genome shotgun (WGS) entry which is preliminary data.</text>
</comment>
<dbReference type="InterPro" id="IPR053967">
    <property type="entry name" value="LlgE_F_G-like_D1"/>
</dbReference>
<dbReference type="InterPro" id="IPR010930">
    <property type="entry name" value="Flg_bb/hook_C_dom"/>
</dbReference>
<feature type="domain" description="Flagellar basal body rod protein N-terminal" evidence="3">
    <location>
        <begin position="11"/>
        <end position="35"/>
    </location>
</feature>
<keyword evidence="2" id="KW-0975">Bacterial flagellum</keyword>
<gene>
    <name evidence="6" type="ORF">ACFOZ1_01775</name>
</gene>
<dbReference type="Pfam" id="PF00460">
    <property type="entry name" value="Flg_bb_rod"/>
    <property type="match status" value="1"/>
</dbReference>
<dbReference type="PANTHER" id="PTHR30435">
    <property type="entry name" value="FLAGELLAR PROTEIN"/>
    <property type="match status" value="1"/>
</dbReference>
<dbReference type="Pfam" id="PF22692">
    <property type="entry name" value="LlgE_F_G_D1"/>
    <property type="match status" value="1"/>
</dbReference>
<keyword evidence="7" id="KW-1185">Reference proteome</keyword>
<dbReference type="RefSeq" id="WP_390195206.1">
    <property type="nucleotide sequence ID" value="NZ_JBHSDV010000001.1"/>
</dbReference>